<sequence>MKKTNKLKKRSKTVTVLGTAGVCLLLASPIGAKAETVQTPKSTIQNNQTTDTTKVNSLDKNKTGLKKEDFKDTGDDIGTVKKVEENKDKSTSSKQKETVSPKDKTTDSNSEKKYDSLKSEEKTKTVIKPNEVKPTITEPTISDVNEIQTVVNSKGDGIWSQPYGLQGANYVGSVNNYTDKDVKLIKKMVLNNVTWYQFSYEGKTIGWLDSKVLSKSPTRVQINQDSIIGRGTNDGVWSLPFGVSGANYVTSVSDFAFESVKLTEKTVVNGQTWYKFSVNGKSIGWLHDKVLDKGEVKPENFTVTIGNSDWHSLWTKPHGLPSAKYVGSTSKFAYQTVQVVKSVKIDKTTWYQVKNDKGIIGWIDGNNALVDAKPADFTVTLGNSDWHSIWTNPYGTPNSNYVGGTSKFAYQKVQVIKTVKIDNTNWYQIKNNNGIIGWVDGGRALSDAEGLPIDSNTALVKGNLDSRHGVWTVPYGEAGANWVSAIRDYSCKPVRVTQKVKKGNTVWSKIQSGDRVIGWVDSQTLINQTINEENKTVMIGDVNGHAIWSMPYGIDGAKYVSGVREYENKIVKIDKSIQLGSTLWYHMIVNGKDIGWLDSKLISSATNVQEKGGTYHISTSESRHGLWSRPYGVQNASWVGSAVDNKNKNLKLKMSINLNGVTWYAFDKGNGNVFWVDSSAVSEGHAFPRLDVPIIEQRDAYNPARDLVYGCEITAVTMMLQYAGANVDKVQLANEMPYHPFDPNQGFVGDPWGDGRVNTIYPPALMGLVNKYTGTAVNLTGQEIKRNLDNDKPVVVWLKMHGFGVHAITLTGYDDNAFYYNDPWTGEKEASMHWSTFYNSWDTQKRRAISY</sequence>
<accession>A0ACC6AAR2</accession>
<proteinExistence type="predicted"/>
<gene>
    <name evidence="1" type="ORF">M3215_19455</name>
</gene>
<comment type="caution">
    <text evidence="1">The sequence shown here is derived from an EMBL/GenBank/DDBJ whole genome shotgun (WGS) entry which is preliminary data.</text>
</comment>
<keyword evidence="2" id="KW-1185">Reference proteome</keyword>
<dbReference type="Proteomes" id="UP001202289">
    <property type="component" value="Unassembled WGS sequence"/>
</dbReference>
<dbReference type="EMBL" id="JAMBOP010000031">
    <property type="protein sequence ID" value="MCM3737900.1"/>
    <property type="molecule type" value="Genomic_DNA"/>
</dbReference>
<protein>
    <submittedName>
        <fullName evidence="1">GW domain-containing glycosaminoglycan-binding protein</fullName>
    </submittedName>
</protein>
<organism evidence="1 2">
    <name type="scientific">Bacillus cytotoxicus</name>
    <dbReference type="NCBI Taxonomy" id="580165"/>
    <lineage>
        <taxon>Bacteria</taxon>
        <taxon>Bacillati</taxon>
        <taxon>Bacillota</taxon>
        <taxon>Bacilli</taxon>
        <taxon>Bacillales</taxon>
        <taxon>Bacillaceae</taxon>
        <taxon>Bacillus</taxon>
        <taxon>Bacillus cereus group</taxon>
    </lineage>
</organism>
<name>A0ACC6AAR2_9BACI</name>
<evidence type="ECO:0000313" key="2">
    <source>
        <dbReference type="Proteomes" id="UP001202289"/>
    </source>
</evidence>
<reference evidence="1" key="1">
    <citation type="submission" date="2022-05" db="EMBL/GenBank/DDBJ databases">
        <title>Comparative Genomics of Spacecraft Associated Microbes.</title>
        <authorList>
            <person name="Tran M.T."/>
            <person name="Wright A."/>
            <person name="Seuylemezian A."/>
            <person name="Eisen J."/>
            <person name="Coil D."/>
        </authorList>
    </citation>
    <scope>NUCLEOTIDE SEQUENCE</scope>
    <source>
        <strain evidence="1">FAIRING 10M-2.2</strain>
    </source>
</reference>
<evidence type="ECO:0000313" key="1">
    <source>
        <dbReference type="EMBL" id="MCM3737900.1"/>
    </source>
</evidence>